<feature type="region of interest" description="Disordered" evidence="1">
    <location>
        <begin position="193"/>
        <end position="213"/>
    </location>
</feature>
<evidence type="ECO:0000256" key="1">
    <source>
        <dbReference type="SAM" id="MobiDB-lite"/>
    </source>
</evidence>
<evidence type="ECO:0000313" key="3">
    <source>
        <dbReference type="Proteomes" id="UP000236370"/>
    </source>
</evidence>
<dbReference type="AlphaFoldDB" id="A0A2J8PXD2"/>
<accession>A0A2J8PXD2</accession>
<organism evidence="2 3">
    <name type="scientific">Pan troglodytes</name>
    <name type="common">Chimpanzee</name>
    <dbReference type="NCBI Taxonomy" id="9598"/>
    <lineage>
        <taxon>Eukaryota</taxon>
        <taxon>Metazoa</taxon>
        <taxon>Chordata</taxon>
        <taxon>Craniata</taxon>
        <taxon>Vertebrata</taxon>
        <taxon>Euteleostomi</taxon>
        <taxon>Mammalia</taxon>
        <taxon>Eutheria</taxon>
        <taxon>Euarchontoglires</taxon>
        <taxon>Primates</taxon>
        <taxon>Haplorrhini</taxon>
        <taxon>Catarrhini</taxon>
        <taxon>Hominidae</taxon>
        <taxon>Pan</taxon>
    </lineage>
</organism>
<dbReference type="EMBL" id="NBAG03000121">
    <property type="protein sequence ID" value="PNI88679.1"/>
    <property type="molecule type" value="Genomic_DNA"/>
</dbReference>
<reference evidence="2 3" key="1">
    <citation type="submission" date="2017-12" db="EMBL/GenBank/DDBJ databases">
        <title>High-resolution comparative analysis of great ape genomes.</title>
        <authorList>
            <person name="Pollen A."/>
            <person name="Hastie A."/>
            <person name="Hormozdiari F."/>
            <person name="Dougherty M."/>
            <person name="Liu R."/>
            <person name="Chaisson M."/>
            <person name="Hoppe E."/>
            <person name="Hill C."/>
            <person name="Pang A."/>
            <person name="Hillier L."/>
            <person name="Baker C."/>
            <person name="Armstrong J."/>
            <person name="Shendure J."/>
            <person name="Paten B."/>
            <person name="Wilson R."/>
            <person name="Chao H."/>
            <person name="Schneider V."/>
            <person name="Ventura M."/>
            <person name="Kronenberg Z."/>
            <person name="Murali S."/>
            <person name="Gordon D."/>
            <person name="Cantsilieris S."/>
            <person name="Munson K."/>
            <person name="Nelson B."/>
            <person name="Raja A."/>
            <person name="Underwood J."/>
            <person name="Diekhans M."/>
            <person name="Fiddes I."/>
            <person name="Haussler D."/>
            <person name="Eichler E."/>
        </authorList>
    </citation>
    <scope>NUCLEOTIDE SEQUENCE [LARGE SCALE GENOMIC DNA]</scope>
    <source>
        <strain evidence="2">Yerkes chimp pedigree #C0471</strain>
    </source>
</reference>
<name>A0A2J8PXD2_PANTR</name>
<dbReference type="Proteomes" id="UP000236370">
    <property type="component" value="Unassembled WGS sequence"/>
</dbReference>
<proteinExistence type="predicted"/>
<feature type="non-terminal residue" evidence="2">
    <location>
        <position position="1"/>
    </location>
</feature>
<comment type="caution">
    <text evidence="2">The sequence shown here is derived from an EMBL/GenBank/DDBJ whole genome shotgun (WGS) entry which is preliminary data.</text>
</comment>
<evidence type="ECO:0000313" key="2">
    <source>
        <dbReference type="EMBL" id="PNI88679.1"/>
    </source>
</evidence>
<sequence length="293" mass="33354">AIETLLCYLELHPHHWLELLATTYTHCRLNCPGGPAQLQALAHRCPPLAVCLAQRLPEDPGQGSSSVKFDMVKLVDSMGWELASVRRALCQLQWDHEPRTGVRRGTGVLVEFSELAFHLRSPGDLTAEEKDQICDFLYGRVQARERQALARLRRTFQAFHSVAFPSCGPCLEQQDEERSTRLKDLLGRYFEEEEGQEPGGMEDAQGPEPGQARVSALQDWEDQVRCDIRQFLSLRPEEKFSSRAVARIFHGIGSPCYPAQVYGQDRRFWRKYLHLSFHALVGLATEELLRVAR</sequence>
<gene>
    <name evidence="2" type="ORF">CK820_G0051888</name>
</gene>
<protein>
    <submittedName>
        <fullName evidence="2">RECQL4 isoform 9</fullName>
    </submittedName>
</protein>